<dbReference type="STRING" id="205917.A0A4Y9YCM7"/>
<protein>
    <recommendedName>
        <fullName evidence="9">Cytochrome P450</fullName>
    </recommendedName>
</protein>
<dbReference type="GO" id="GO:0020037">
    <property type="term" value="F:heme binding"/>
    <property type="evidence" value="ECO:0007669"/>
    <property type="project" value="InterPro"/>
</dbReference>
<evidence type="ECO:0000256" key="6">
    <source>
        <dbReference type="SAM" id="MobiDB-lite"/>
    </source>
</evidence>
<dbReference type="Gene3D" id="1.10.630.10">
    <property type="entry name" value="Cytochrome P450"/>
    <property type="match status" value="1"/>
</dbReference>
<feature type="region of interest" description="Disordered" evidence="6">
    <location>
        <begin position="886"/>
        <end position="961"/>
    </location>
</feature>
<dbReference type="GO" id="GO:0005506">
    <property type="term" value="F:iron ion binding"/>
    <property type="evidence" value="ECO:0007669"/>
    <property type="project" value="InterPro"/>
</dbReference>
<keyword evidence="8" id="KW-1185">Reference proteome</keyword>
<gene>
    <name evidence="7" type="ORF">EVG20_g7469</name>
</gene>
<feature type="compositionally biased region" description="Low complexity" evidence="6">
    <location>
        <begin position="888"/>
        <end position="903"/>
    </location>
</feature>
<sequence length="1039" mass="106797">MDDTALPAALDSGRSLATQETRVERLENCKVKQLGERRGRARLATNAAAKGNGSRLGPRCGRKRRTARARTALKQREARHVKASASDRAASCPPFFRPTTIPLPLCLIFISGPPASPSFLWRTPLTPPSAVSPNGFASELGNHVSPRTSRLPTFLVRTGVVLSGTKLLRGRMAERDRTGGLPSPPSSVLWYKLGGVCTNLGLGGSTTVATAMSSAMFQSVGVRGIRSSLCQSVMGHRPRLFLMHHWVLLALAHFLVRPDGVLAELAFGKKGVCCTPPDSLLWCDTAGCTRGWNSEEYSSRYCCILCCAPAINRLMSWRLASSPVDMHGVRSFLRYPVKGHRPYICLVHHWILLVLVHGGHHGMKLFPGVSSHKTASRRTFPNPRALDHSKLPPEIWLLIIREATLTTPDPLDTSDETSFLDATTLHLPTYYASMRLKMNMSLPRGAGQGAGAHAAHGVRGGRGVERALHSAAAHRDAAAGAVRACGPAHDPGVLAAAGDLQRPPVDPAEPVRRDAGPAVQPRAAAVAARAPAVRAEAAVVDELRRRAVPPADVAAAGDADDAPGVPGAVVVLAELPRAVLGVAGPGGGDERVAAGAAEPESEPGQRDVRGAGVVVDGGAAEPVGGVGGLQLHGGGVLPVLRGARGGAAAAGAGALVVADRGALPDGAAPVAAAGGARGAVAGEELPEPAGADLLCGRGVALGVAGLDCAARAGAVAPVAGADRDPGHGRADRGGAGHAGGGRGRGRVLPAAGAGGVAAAAGGVPLSEVRAGPERGERRDAAGPDAAGGGGVLGEGAGEVPGAEGLAGGLCGDQHHASDAEAGDAAAGPLSSAPDLAGARLVVPYAYVRTQNSPSSALKPNPHTTYNHDGMYGDHLEQLVLSGELFNGASRSSSPARTPSPSTSWPELSDEEDNRAAAPADDARRARALRQPGPGADDQNQDQNQAQDADEKEKEQTKGQGYKAALAATQPEYLSFGHGKHACPGRFFAAVELKAMLAHVVLTYDVRFPPGTGRPPNDYLAAACLPGKADLEFRKRAVAA</sequence>
<evidence type="ECO:0000256" key="4">
    <source>
        <dbReference type="ARBA" id="ARBA00023002"/>
    </source>
</evidence>
<dbReference type="InterPro" id="IPR017972">
    <property type="entry name" value="Cyt_P450_CS"/>
</dbReference>
<dbReference type="PROSITE" id="PS00086">
    <property type="entry name" value="CYTOCHROME_P450"/>
    <property type="match status" value="1"/>
</dbReference>
<dbReference type="InterPro" id="IPR036396">
    <property type="entry name" value="Cyt_P450_sf"/>
</dbReference>
<dbReference type="Proteomes" id="UP000298327">
    <property type="component" value="Unassembled WGS sequence"/>
</dbReference>
<keyword evidence="5" id="KW-0408">Iron</keyword>
<evidence type="ECO:0000256" key="1">
    <source>
        <dbReference type="ARBA" id="ARBA00001971"/>
    </source>
</evidence>
<dbReference type="GO" id="GO:0016705">
    <property type="term" value="F:oxidoreductase activity, acting on paired donors, with incorporation or reduction of molecular oxygen"/>
    <property type="evidence" value="ECO:0007669"/>
    <property type="project" value="InterPro"/>
</dbReference>
<comment type="similarity">
    <text evidence="2">Belongs to the cytochrome P450 family.</text>
</comment>
<evidence type="ECO:0000313" key="7">
    <source>
        <dbReference type="EMBL" id="TFY60306.1"/>
    </source>
</evidence>
<feature type="compositionally biased region" description="Low complexity" evidence="6">
    <location>
        <begin position="935"/>
        <end position="946"/>
    </location>
</feature>
<name>A0A4Y9YCM7_9AGAM</name>
<reference evidence="7 8" key="1">
    <citation type="submission" date="2019-02" db="EMBL/GenBank/DDBJ databases">
        <title>Genome sequencing of the rare red list fungi Dentipellis fragilis.</title>
        <authorList>
            <person name="Buettner E."/>
            <person name="Kellner H."/>
        </authorList>
    </citation>
    <scope>NUCLEOTIDE SEQUENCE [LARGE SCALE GENOMIC DNA]</scope>
    <source>
        <strain evidence="7 8">DSM 105465</strain>
    </source>
</reference>
<evidence type="ECO:0000256" key="5">
    <source>
        <dbReference type="ARBA" id="ARBA00023004"/>
    </source>
</evidence>
<feature type="region of interest" description="Disordered" evidence="6">
    <location>
        <begin position="851"/>
        <end position="870"/>
    </location>
</feature>
<dbReference type="EMBL" id="SEOQ01000570">
    <property type="protein sequence ID" value="TFY60306.1"/>
    <property type="molecule type" value="Genomic_DNA"/>
</dbReference>
<evidence type="ECO:0000313" key="8">
    <source>
        <dbReference type="Proteomes" id="UP000298327"/>
    </source>
</evidence>
<accession>A0A4Y9YCM7</accession>
<feature type="region of interest" description="Disordered" evidence="6">
    <location>
        <begin position="765"/>
        <end position="798"/>
    </location>
</feature>
<dbReference type="Pfam" id="PF00067">
    <property type="entry name" value="p450"/>
    <property type="match status" value="1"/>
</dbReference>
<dbReference type="OrthoDB" id="3248974at2759"/>
<dbReference type="PANTHER" id="PTHR46206">
    <property type="entry name" value="CYTOCHROME P450"/>
    <property type="match status" value="1"/>
</dbReference>
<evidence type="ECO:0000256" key="2">
    <source>
        <dbReference type="ARBA" id="ARBA00010617"/>
    </source>
</evidence>
<organism evidence="7 8">
    <name type="scientific">Dentipellis fragilis</name>
    <dbReference type="NCBI Taxonomy" id="205917"/>
    <lineage>
        <taxon>Eukaryota</taxon>
        <taxon>Fungi</taxon>
        <taxon>Dikarya</taxon>
        <taxon>Basidiomycota</taxon>
        <taxon>Agaricomycotina</taxon>
        <taxon>Agaricomycetes</taxon>
        <taxon>Russulales</taxon>
        <taxon>Hericiaceae</taxon>
        <taxon>Dentipellis</taxon>
    </lineage>
</organism>
<feature type="compositionally biased region" description="Gly residues" evidence="6">
    <location>
        <begin position="785"/>
        <end position="798"/>
    </location>
</feature>
<keyword evidence="4" id="KW-0560">Oxidoreductase</keyword>
<feature type="compositionally biased region" description="Basic and acidic residues" evidence="6">
    <location>
        <begin position="721"/>
        <end position="734"/>
    </location>
</feature>
<feature type="region of interest" description="Disordered" evidence="6">
    <location>
        <begin position="718"/>
        <end position="747"/>
    </location>
</feature>
<dbReference type="InterPro" id="IPR001128">
    <property type="entry name" value="Cyt_P450"/>
</dbReference>
<dbReference type="GO" id="GO:0004497">
    <property type="term" value="F:monooxygenase activity"/>
    <property type="evidence" value="ECO:0007669"/>
    <property type="project" value="InterPro"/>
</dbReference>
<feature type="region of interest" description="Disordered" evidence="6">
    <location>
        <begin position="586"/>
        <end position="608"/>
    </location>
</feature>
<evidence type="ECO:0000256" key="3">
    <source>
        <dbReference type="ARBA" id="ARBA00022723"/>
    </source>
</evidence>
<keyword evidence="3" id="KW-0479">Metal-binding</keyword>
<feature type="compositionally biased region" description="Basic and acidic residues" evidence="6">
    <location>
        <begin position="770"/>
        <end position="781"/>
    </location>
</feature>
<comment type="cofactor">
    <cofactor evidence="1">
        <name>heme</name>
        <dbReference type="ChEBI" id="CHEBI:30413"/>
    </cofactor>
</comment>
<evidence type="ECO:0008006" key="9">
    <source>
        <dbReference type="Google" id="ProtNLM"/>
    </source>
</evidence>
<dbReference type="AlphaFoldDB" id="A0A4Y9YCM7"/>
<dbReference type="SUPFAM" id="SSF48264">
    <property type="entry name" value="Cytochrome P450"/>
    <property type="match status" value="1"/>
</dbReference>
<comment type="caution">
    <text evidence="7">The sequence shown here is derived from an EMBL/GenBank/DDBJ whole genome shotgun (WGS) entry which is preliminary data.</text>
</comment>
<feature type="compositionally biased region" description="Polar residues" evidence="6">
    <location>
        <begin position="851"/>
        <end position="866"/>
    </location>
</feature>
<proteinExistence type="inferred from homology"/>